<keyword evidence="4 9" id="KW-0732">Signal</keyword>
<dbReference type="InterPro" id="IPR029058">
    <property type="entry name" value="AB_hydrolase_fold"/>
</dbReference>
<dbReference type="PANTHER" id="PTHR33938:SF16">
    <property type="entry name" value="CARBOXYLIC ESTER HYDROLASE"/>
    <property type="match status" value="1"/>
</dbReference>
<dbReference type="Pfam" id="PF07519">
    <property type="entry name" value="Tannase"/>
    <property type="match status" value="1"/>
</dbReference>
<feature type="chain" id="PRO_5016080260" description="Carboxylic ester hydrolase" evidence="9">
    <location>
        <begin position="16"/>
        <end position="546"/>
    </location>
</feature>
<evidence type="ECO:0000256" key="2">
    <source>
        <dbReference type="ARBA" id="ARBA00022487"/>
    </source>
</evidence>
<evidence type="ECO:0000256" key="4">
    <source>
        <dbReference type="ARBA" id="ARBA00022729"/>
    </source>
</evidence>
<comment type="similarity">
    <text evidence="1 8">Belongs to the tannase family.</text>
</comment>
<dbReference type="GO" id="GO:0030600">
    <property type="term" value="F:feruloyl esterase activity"/>
    <property type="evidence" value="ECO:0007669"/>
    <property type="project" value="UniProtKB-ARBA"/>
</dbReference>
<evidence type="ECO:0000256" key="5">
    <source>
        <dbReference type="ARBA" id="ARBA00022801"/>
    </source>
</evidence>
<organism evidence="10 11">
    <name type="scientific">Aspergillus violaceofuscus (strain CBS 115571)</name>
    <dbReference type="NCBI Taxonomy" id="1450538"/>
    <lineage>
        <taxon>Eukaryota</taxon>
        <taxon>Fungi</taxon>
        <taxon>Dikarya</taxon>
        <taxon>Ascomycota</taxon>
        <taxon>Pezizomycotina</taxon>
        <taxon>Eurotiomycetes</taxon>
        <taxon>Eurotiomycetidae</taxon>
        <taxon>Eurotiales</taxon>
        <taxon>Aspergillaceae</taxon>
        <taxon>Aspergillus</taxon>
    </lineage>
</organism>
<evidence type="ECO:0000313" key="11">
    <source>
        <dbReference type="Proteomes" id="UP000249829"/>
    </source>
</evidence>
<proteinExistence type="inferred from homology"/>
<dbReference type="EC" id="3.1.1.-" evidence="8"/>
<dbReference type="OMA" id="INSICRW"/>
<keyword evidence="11" id="KW-1185">Reference proteome</keyword>
<evidence type="ECO:0000313" key="10">
    <source>
        <dbReference type="EMBL" id="PYI21096.1"/>
    </source>
</evidence>
<evidence type="ECO:0000256" key="8">
    <source>
        <dbReference type="RuleBase" id="RU361238"/>
    </source>
</evidence>
<dbReference type="AlphaFoldDB" id="A0A2V5IML9"/>
<name>A0A2V5IML9_ASPV1</name>
<dbReference type="GO" id="GO:0046872">
    <property type="term" value="F:metal ion binding"/>
    <property type="evidence" value="ECO:0007669"/>
    <property type="project" value="UniProtKB-KW"/>
</dbReference>
<evidence type="ECO:0000256" key="6">
    <source>
        <dbReference type="ARBA" id="ARBA00022837"/>
    </source>
</evidence>
<keyword evidence="6" id="KW-0106">Calcium</keyword>
<protein>
    <recommendedName>
        <fullName evidence="8">Carboxylic ester hydrolase</fullName>
        <ecNumber evidence="8">3.1.1.-</ecNumber>
    </recommendedName>
</protein>
<evidence type="ECO:0000256" key="3">
    <source>
        <dbReference type="ARBA" id="ARBA00022723"/>
    </source>
</evidence>
<evidence type="ECO:0000256" key="1">
    <source>
        <dbReference type="ARBA" id="ARBA00006249"/>
    </source>
</evidence>
<keyword evidence="2" id="KW-0719">Serine esterase</keyword>
<dbReference type="InterPro" id="IPR011118">
    <property type="entry name" value="Tannase/feruloyl_esterase"/>
</dbReference>
<feature type="signal peptide" evidence="9">
    <location>
        <begin position="1"/>
        <end position="15"/>
    </location>
</feature>
<sequence length="546" mass="60118">MAIFITQMILRTVTASLVKDYSASGQINYPDAVFDYCNVTLAYSHTGREDRIQLQLWLPSPGRFQNRWLSTGGGGFAINSGSKFIAGGPVYGAAGGLTDGGFGGFDNQLDAVFPTANGTANWNAIYSIGYEAHQELALIGKAFTQSFYETQEKQYAYYMGCSEGGREGWSQVQRFPDLFDGVIIGAPAIHYGQQQVNHLFPDVVEQTIGYYPPPCEMEKIMNLTIAACDAIDGKVDGVVARSDLCKLHFNVNSTIGQPYHCPATTTSEALRRKKRVSVSYTTPAQNGTVSAEGALAASIMLEGLHTQDGKQAYMWYQPGSAFSDAETQYNADTDSWELSITALGGEWVARFLELRAADNLDTLQNVTYDTLKEWMQLGWTRYADSLQTQWPDLTAFHEAGGKILHYHGESDASIPTSSSVRYHDSVRRTMYPGQTYNDSIAALGDWYRLFLVPGAAHCELNPYEANGPFPQTNIGVMIDWVENGVFPTTLNATHLAGPSLGANAQLCAFPLRPLWTNNGSSMECVYDQASIDTWHYDLDAWSLPLY</sequence>
<evidence type="ECO:0000256" key="7">
    <source>
        <dbReference type="ARBA" id="ARBA00023157"/>
    </source>
</evidence>
<evidence type="ECO:0000256" key="9">
    <source>
        <dbReference type="SAM" id="SignalP"/>
    </source>
</evidence>
<dbReference type="SUPFAM" id="SSF53474">
    <property type="entry name" value="alpha/beta-Hydrolases"/>
    <property type="match status" value="1"/>
</dbReference>
<dbReference type="EMBL" id="KZ825120">
    <property type="protein sequence ID" value="PYI21096.1"/>
    <property type="molecule type" value="Genomic_DNA"/>
</dbReference>
<keyword evidence="7" id="KW-1015">Disulfide bond</keyword>
<dbReference type="PANTHER" id="PTHR33938">
    <property type="entry name" value="FERULOYL ESTERASE B-RELATED"/>
    <property type="match status" value="1"/>
</dbReference>
<keyword evidence="3" id="KW-0479">Metal-binding</keyword>
<keyword evidence="5 8" id="KW-0378">Hydrolase</keyword>
<gene>
    <name evidence="10" type="ORF">BO99DRAFT_480799</name>
</gene>
<accession>A0A2V5IML9</accession>
<dbReference type="Proteomes" id="UP000249829">
    <property type="component" value="Unassembled WGS sequence"/>
</dbReference>
<reference evidence="10 11" key="1">
    <citation type="submission" date="2018-02" db="EMBL/GenBank/DDBJ databases">
        <title>The genomes of Aspergillus section Nigri reveals drivers in fungal speciation.</title>
        <authorList>
            <consortium name="DOE Joint Genome Institute"/>
            <person name="Vesth T.C."/>
            <person name="Nybo J."/>
            <person name="Theobald S."/>
            <person name="Brandl J."/>
            <person name="Frisvad J.C."/>
            <person name="Nielsen K.F."/>
            <person name="Lyhne E.K."/>
            <person name="Kogle M.E."/>
            <person name="Kuo A."/>
            <person name="Riley R."/>
            <person name="Clum A."/>
            <person name="Nolan M."/>
            <person name="Lipzen A."/>
            <person name="Salamov A."/>
            <person name="Henrissat B."/>
            <person name="Wiebenga A."/>
            <person name="De vries R.P."/>
            <person name="Grigoriev I.V."/>
            <person name="Mortensen U.H."/>
            <person name="Andersen M.R."/>
            <person name="Baker S.E."/>
        </authorList>
    </citation>
    <scope>NUCLEOTIDE SEQUENCE [LARGE SCALE GENOMIC DNA]</scope>
    <source>
        <strain evidence="10 11">CBS 115571</strain>
    </source>
</reference>